<protein>
    <submittedName>
        <fullName evidence="3">Uncharacterized protein</fullName>
    </submittedName>
</protein>
<feature type="chain" id="PRO_5040493849" evidence="2">
    <location>
        <begin position="27"/>
        <end position="264"/>
    </location>
</feature>
<accession>A0A9P0IL47</accession>
<organism evidence="3 4">
    <name type="scientific">Chironomus riparius</name>
    <dbReference type="NCBI Taxonomy" id="315576"/>
    <lineage>
        <taxon>Eukaryota</taxon>
        <taxon>Metazoa</taxon>
        <taxon>Ecdysozoa</taxon>
        <taxon>Arthropoda</taxon>
        <taxon>Hexapoda</taxon>
        <taxon>Insecta</taxon>
        <taxon>Pterygota</taxon>
        <taxon>Neoptera</taxon>
        <taxon>Endopterygota</taxon>
        <taxon>Diptera</taxon>
        <taxon>Nematocera</taxon>
        <taxon>Chironomoidea</taxon>
        <taxon>Chironomidae</taxon>
        <taxon>Chironominae</taxon>
        <taxon>Chironomus</taxon>
    </lineage>
</organism>
<sequence>MTSVEGSRNLVLLIIFNILILTHSLAIDPKLDFGDNRGLVEVKKDIKTGKIKGLRVTVDTSELKESKSSGSDSSSSSDSSETKKVVGVRTDVTFEITSGETNDTKTVDEKEIGKEDDNASIPVVPVFKGTPDRGENPSQPLPPRGPIFHRQDDRNQFNGGGHSDESWKQIPQYAIWTTERYNNRRFHQEPVFHHRNDQFDILRKPSNFIPYQIHHDRHLPWEPCTCKEYPGPLLNPQHPSSSSHEFKLTNKVDDKLERPFSKTT</sequence>
<name>A0A9P0IL47_9DIPT</name>
<evidence type="ECO:0000313" key="4">
    <source>
        <dbReference type="Proteomes" id="UP001153620"/>
    </source>
</evidence>
<dbReference type="EMBL" id="OU895877">
    <property type="protein sequence ID" value="CAH1708951.1"/>
    <property type="molecule type" value="Genomic_DNA"/>
</dbReference>
<feature type="region of interest" description="Disordered" evidence="1">
    <location>
        <begin position="61"/>
        <end position="84"/>
    </location>
</feature>
<evidence type="ECO:0000256" key="2">
    <source>
        <dbReference type="SAM" id="SignalP"/>
    </source>
</evidence>
<evidence type="ECO:0000313" key="3">
    <source>
        <dbReference type="EMBL" id="CAH1708951.1"/>
    </source>
</evidence>
<feature type="signal peptide" evidence="2">
    <location>
        <begin position="1"/>
        <end position="26"/>
    </location>
</feature>
<evidence type="ECO:0000256" key="1">
    <source>
        <dbReference type="SAM" id="MobiDB-lite"/>
    </source>
</evidence>
<proteinExistence type="predicted"/>
<feature type="region of interest" description="Disordered" evidence="1">
    <location>
        <begin position="235"/>
        <end position="264"/>
    </location>
</feature>
<dbReference type="AlphaFoldDB" id="A0A9P0IL47"/>
<keyword evidence="4" id="KW-1185">Reference proteome</keyword>
<reference evidence="3" key="1">
    <citation type="submission" date="2022-01" db="EMBL/GenBank/DDBJ databases">
        <authorList>
            <person name="King R."/>
        </authorList>
    </citation>
    <scope>NUCLEOTIDE SEQUENCE</scope>
</reference>
<gene>
    <name evidence="3" type="ORF">CHIRRI_LOCUS949</name>
</gene>
<reference evidence="3" key="2">
    <citation type="submission" date="2022-10" db="EMBL/GenBank/DDBJ databases">
        <authorList>
            <consortium name="ENA_rothamsted_submissions"/>
            <consortium name="culmorum"/>
            <person name="King R."/>
        </authorList>
    </citation>
    <scope>NUCLEOTIDE SEQUENCE</scope>
</reference>
<dbReference type="Proteomes" id="UP001153620">
    <property type="component" value="Chromosome 1"/>
</dbReference>
<feature type="compositionally biased region" description="Low complexity" evidence="1">
    <location>
        <begin position="68"/>
        <end position="79"/>
    </location>
</feature>
<feature type="compositionally biased region" description="Basic and acidic residues" evidence="1">
    <location>
        <begin position="244"/>
        <end position="264"/>
    </location>
</feature>
<keyword evidence="2" id="KW-0732">Signal</keyword>